<feature type="region of interest" description="Disordered" evidence="1">
    <location>
        <begin position="336"/>
        <end position="388"/>
    </location>
</feature>
<evidence type="ECO:0000313" key="4">
    <source>
        <dbReference type="Proteomes" id="UP000291084"/>
    </source>
</evidence>
<dbReference type="EMBL" id="AP015041">
    <property type="protein sequence ID" value="BAT95431.1"/>
    <property type="molecule type" value="Genomic_DNA"/>
</dbReference>
<name>A0A0S3SRL4_PHAAN</name>
<keyword evidence="4" id="KW-1185">Reference proteome</keyword>
<gene>
    <name evidence="3" type="primary">Vigan.08G216000</name>
    <name evidence="3" type="ORF">VIGAN_08216000</name>
</gene>
<feature type="region of interest" description="Disordered" evidence="1">
    <location>
        <begin position="482"/>
        <end position="504"/>
    </location>
</feature>
<accession>A0A0S3SRL4</accession>
<proteinExistence type="predicted"/>
<feature type="domain" description="Argonaute linker 1" evidence="2">
    <location>
        <begin position="242"/>
        <end position="294"/>
    </location>
</feature>
<sequence>MKAHDTVNDPTVSEMEAEILMMSSFATNGTEDSLPPPPPAIPSDVVLEPEKKKVLGLPIARRGLGSKGRKFRLLTNHFKVNVGNTDGHFFQYSVSLSYEDGRPVEGKGVGRKVLDRVQELYFSQLLNNNKYFAYDGKKTVYTLGSLARDRFEFTVLLEDVVSTCRNNGNASPDGHGKLSENDKRMRRPNKAKCYNVEIKFASKIPLQAIVNALRGQDSDNYQEAIRVLDIIMRQHAAKQGGLLVRQSFFHNDPTNFADLGEGVLGLRGFHSSFRITQSGLSLNIDVSTTMIVTPGPVVDFLISNQNVKDSFSLDWVKRSGANNQNDLCDLDRESWRKEGSRATERETESAPECRRPLLKAVSERSNASSSDVERSTRTRQPVSSVPALRPREALKVSLRPRWCRPCPGVPPDVRRSLAGVWAVRWTKKRGFPHCEFHRHLRQSSLFQPPRVVFTEDAHVEMGEKWKADTDLVYSNMGSDGVQNMQKCKQNGGPHMALSDREAKE</sequence>
<dbReference type="Pfam" id="PF08699">
    <property type="entry name" value="ArgoL1"/>
    <property type="match status" value="1"/>
</dbReference>
<organism evidence="3 4">
    <name type="scientific">Vigna angularis var. angularis</name>
    <dbReference type="NCBI Taxonomy" id="157739"/>
    <lineage>
        <taxon>Eukaryota</taxon>
        <taxon>Viridiplantae</taxon>
        <taxon>Streptophyta</taxon>
        <taxon>Embryophyta</taxon>
        <taxon>Tracheophyta</taxon>
        <taxon>Spermatophyta</taxon>
        <taxon>Magnoliopsida</taxon>
        <taxon>eudicotyledons</taxon>
        <taxon>Gunneridae</taxon>
        <taxon>Pentapetalae</taxon>
        <taxon>rosids</taxon>
        <taxon>fabids</taxon>
        <taxon>Fabales</taxon>
        <taxon>Fabaceae</taxon>
        <taxon>Papilionoideae</taxon>
        <taxon>50 kb inversion clade</taxon>
        <taxon>NPAAA clade</taxon>
        <taxon>indigoferoid/millettioid clade</taxon>
        <taxon>Phaseoleae</taxon>
        <taxon>Vigna</taxon>
    </lineage>
</organism>
<dbReference type="Proteomes" id="UP000291084">
    <property type="component" value="Chromosome 8"/>
</dbReference>
<dbReference type="InterPro" id="IPR036085">
    <property type="entry name" value="PAZ_dom_sf"/>
</dbReference>
<evidence type="ECO:0000256" key="1">
    <source>
        <dbReference type="SAM" id="MobiDB-lite"/>
    </source>
</evidence>
<evidence type="ECO:0000259" key="2">
    <source>
        <dbReference type="SMART" id="SM01163"/>
    </source>
</evidence>
<reference evidence="3 4" key="1">
    <citation type="journal article" date="2015" name="Sci. Rep.">
        <title>The power of single molecule real-time sequencing technology in the de novo assembly of a eukaryotic genome.</title>
        <authorList>
            <person name="Sakai H."/>
            <person name="Naito K."/>
            <person name="Ogiso-Tanaka E."/>
            <person name="Takahashi Y."/>
            <person name="Iseki K."/>
            <person name="Muto C."/>
            <person name="Satou K."/>
            <person name="Teruya K."/>
            <person name="Shiroma A."/>
            <person name="Shimoji M."/>
            <person name="Hirano T."/>
            <person name="Itoh T."/>
            <person name="Kaga A."/>
            <person name="Tomooka N."/>
        </authorList>
    </citation>
    <scope>NUCLEOTIDE SEQUENCE [LARGE SCALE GENOMIC DNA]</scope>
    <source>
        <strain evidence="4">cv. Shumari</strain>
    </source>
</reference>
<dbReference type="AlphaFoldDB" id="A0A0S3SRL4"/>
<dbReference type="OrthoDB" id="1111977at2759"/>
<dbReference type="PANTHER" id="PTHR22891">
    <property type="entry name" value="EUKARYOTIC TRANSLATION INITIATION FACTOR 2C"/>
    <property type="match status" value="1"/>
</dbReference>
<evidence type="ECO:0000313" key="3">
    <source>
        <dbReference type="EMBL" id="BAT95431.1"/>
    </source>
</evidence>
<protein>
    <recommendedName>
        <fullName evidence="2">Argonaute linker 1 domain-containing protein</fullName>
    </recommendedName>
</protein>
<dbReference type="SUPFAM" id="SSF101690">
    <property type="entry name" value="PAZ domain"/>
    <property type="match status" value="1"/>
</dbReference>
<dbReference type="SMART" id="SM01163">
    <property type="entry name" value="DUF1785"/>
    <property type="match status" value="1"/>
</dbReference>
<feature type="compositionally biased region" description="Basic and acidic residues" evidence="1">
    <location>
        <begin position="336"/>
        <end position="355"/>
    </location>
</feature>
<dbReference type="Pfam" id="PF16486">
    <property type="entry name" value="ArgoN"/>
    <property type="match status" value="1"/>
</dbReference>
<dbReference type="InterPro" id="IPR014811">
    <property type="entry name" value="ArgoL1"/>
</dbReference>
<dbReference type="InterPro" id="IPR032474">
    <property type="entry name" value="Argonaute_N"/>
</dbReference>